<dbReference type="AlphaFoldDB" id="A0A813HD70"/>
<gene>
    <name evidence="5" type="ORF">PGLA1383_LOCUS51448</name>
</gene>
<feature type="domain" description="Lipase maturation factor 1/2 N-terminal" evidence="4">
    <location>
        <begin position="3"/>
        <end position="133"/>
    </location>
</feature>
<keyword evidence="3" id="KW-0732">Signal</keyword>
<name>A0A813HD70_POLGL</name>
<evidence type="ECO:0000313" key="6">
    <source>
        <dbReference type="Proteomes" id="UP000654075"/>
    </source>
</evidence>
<evidence type="ECO:0000313" key="5">
    <source>
        <dbReference type="EMBL" id="CAE8635874.1"/>
    </source>
</evidence>
<feature type="signal peptide" evidence="3">
    <location>
        <begin position="1"/>
        <end position="22"/>
    </location>
</feature>
<dbReference type="PANTHER" id="PTHR14463:SF10">
    <property type="entry name" value="LIPASE MATURATION FACTOR 1"/>
    <property type="match status" value="1"/>
</dbReference>
<accession>A0A813HD70</accession>
<comment type="caution">
    <text evidence="5">The sequence shown here is derived from an EMBL/GenBank/DDBJ whole genome shotgun (WGS) entry which is preliminary data.</text>
</comment>
<proteinExistence type="predicted"/>
<dbReference type="Proteomes" id="UP000654075">
    <property type="component" value="Unassembled WGS sequence"/>
</dbReference>
<keyword evidence="6" id="KW-1185">Reference proteome</keyword>
<dbReference type="Pfam" id="PF06762">
    <property type="entry name" value="LMF1"/>
    <property type="match status" value="1"/>
</dbReference>
<dbReference type="GO" id="GO:0005789">
    <property type="term" value="C:endoplasmic reticulum membrane"/>
    <property type="evidence" value="ECO:0007669"/>
    <property type="project" value="TreeGrafter"/>
</dbReference>
<sequence>WTPPPQLVLWLIRWCAFRLLLGAGMSKVGRNSSACWRELTCTQTHYFTQPIPNPLSWFMHHLPADFHKIEVALTFAEQLVLPFAMLVPLRWCRVLAAVLEIGFQLSVVGTGNYAWINLIAALPCVALLDDSFLLFFMPRQLSGALSEAVSLASEKADLGVSEPRLVRRVAARSWRGFRWLLSALLVLVMAYKSKDPIKELFGPAPWINSYDPWFLMNSQGVFGFILSFINQHRFQALGSATPIISGCRNSYRTEYGVCRNESVYCFYRHDADVPSLKSSGEPPRSISVDFASYTFTDKGFAWKSEPVGPGAKKPTAAPLDPRALRSSGPAPAVLFLEQGLVKGAVAGKRSLEESSAAMNKMHQGQNLNLQQIQAHNCLKVDEDLNQLYTAQIPVQVQEAVRHMQATIRQQQREMGQMRLTLENEAVSRAMLVAELETAKQDLAQRNQQVKAMSHLLEQEMGVKLDLVARREESPHSVSMRSSPNSWRGSDAGSTTTTSSTAESAFASVAGSQGYAQGQDATAQVALPQGMPTVGSRLHAQGSCKPCFYVFSKAGCGFGRSCIFCHLDHAKRKKERPPKIVREECKNIAREVFQAKAAGVVVGTDPEDLIRQRQEIANAGNVTTQYALSVVRALQRQAETLDSQSQESFDSGGWSL</sequence>
<evidence type="ECO:0000259" key="4">
    <source>
        <dbReference type="Pfam" id="PF06762"/>
    </source>
</evidence>
<feature type="chain" id="PRO_5032918881" description="Lipase maturation factor 1/2 N-terminal domain-containing protein" evidence="3">
    <location>
        <begin position="23"/>
        <end position="655"/>
    </location>
</feature>
<dbReference type="PANTHER" id="PTHR14463">
    <property type="entry name" value="LIPASE MATURATION FACTOR"/>
    <property type="match status" value="1"/>
</dbReference>
<keyword evidence="1" id="KW-0175">Coiled coil</keyword>
<feature type="non-terminal residue" evidence="5">
    <location>
        <position position="1"/>
    </location>
</feature>
<evidence type="ECO:0000256" key="2">
    <source>
        <dbReference type="SAM" id="MobiDB-lite"/>
    </source>
</evidence>
<feature type="region of interest" description="Disordered" evidence="2">
    <location>
        <begin position="471"/>
        <end position="499"/>
    </location>
</feature>
<feature type="compositionally biased region" description="Polar residues" evidence="2">
    <location>
        <begin position="475"/>
        <end position="487"/>
    </location>
</feature>
<feature type="coiled-coil region" evidence="1">
    <location>
        <begin position="428"/>
        <end position="459"/>
    </location>
</feature>
<dbReference type="GO" id="GO:0051604">
    <property type="term" value="P:protein maturation"/>
    <property type="evidence" value="ECO:0007669"/>
    <property type="project" value="InterPro"/>
</dbReference>
<evidence type="ECO:0000256" key="3">
    <source>
        <dbReference type="SAM" id="SignalP"/>
    </source>
</evidence>
<organism evidence="5 6">
    <name type="scientific">Polarella glacialis</name>
    <name type="common">Dinoflagellate</name>
    <dbReference type="NCBI Taxonomy" id="89957"/>
    <lineage>
        <taxon>Eukaryota</taxon>
        <taxon>Sar</taxon>
        <taxon>Alveolata</taxon>
        <taxon>Dinophyceae</taxon>
        <taxon>Suessiales</taxon>
        <taxon>Suessiaceae</taxon>
        <taxon>Polarella</taxon>
    </lineage>
</organism>
<protein>
    <recommendedName>
        <fullName evidence="4">Lipase maturation factor 1/2 N-terminal domain-containing protein</fullName>
    </recommendedName>
</protein>
<reference evidence="5" key="1">
    <citation type="submission" date="2021-02" db="EMBL/GenBank/DDBJ databases">
        <authorList>
            <person name="Dougan E. K."/>
            <person name="Rhodes N."/>
            <person name="Thang M."/>
            <person name="Chan C."/>
        </authorList>
    </citation>
    <scope>NUCLEOTIDE SEQUENCE</scope>
</reference>
<evidence type="ECO:0000256" key="1">
    <source>
        <dbReference type="SAM" id="Coils"/>
    </source>
</evidence>
<dbReference type="EMBL" id="CAJNNV010031365">
    <property type="protein sequence ID" value="CAE8635874.1"/>
    <property type="molecule type" value="Genomic_DNA"/>
</dbReference>
<dbReference type="OrthoDB" id="434126at2759"/>
<dbReference type="InterPro" id="IPR009613">
    <property type="entry name" value="LMF"/>
</dbReference>
<dbReference type="InterPro" id="IPR057434">
    <property type="entry name" value="LMF1/2_N"/>
</dbReference>